<comment type="catalytic activity">
    <reaction evidence="18">
        <text>a globoside MSGG + CMP-N-acetyl-beta-neuraminate = a globoside DSGG + CMP + H(+)</text>
        <dbReference type="Rhea" id="RHEA:56088"/>
        <dbReference type="ChEBI" id="CHEBI:15378"/>
        <dbReference type="ChEBI" id="CHEBI:57812"/>
        <dbReference type="ChEBI" id="CHEBI:60377"/>
        <dbReference type="ChEBI" id="CHEBI:140623"/>
        <dbReference type="ChEBI" id="CHEBI:140624"/>
    </reaction>
    <physiologicalReaction direction="left-to-right" evidence="18">
        <dbReference type="Rhea" id="RHEA:56089"/>
    </physiologicalReaction>
</comment>
<evidence type="ECO:0000256" key="24">
    <source>
        <dbReference type="ARBA" id="ARBA00082849"/>
    </source>
</evidence>
<evidence type="ECO:0000256" key="19">
    <source>
        <dbReference type="ARBA" id="ARBA00051886"/>
    </source>
</evidence>
<keyword evidence="13" id="KW-0325">Glycoprotein</keyword>
<evidence type="ECO:0000256" key="20">
    <source>
        <dbReference type="ARBA" id="ARBA00053014"/>
    </source>
</evidence>
<keyword evidence="6" id="KW-0735">Signal-anchor</keyword>
<dbReference type="GO" id="GO:0001574">
    <property type="term" value="P:ganglioside biosynthetic process"/>
    <property type="evidence" value="ECO:0007669"/>
    <property type="project" value="TreeGrafter"/>
</dbReference>
<accession>A0A6P7JFB1</accession>
<evidence type="ECO:0000256" key="15">
    <source>
        <dbReference type="ARBA" id="ARBA00050681"/>
    </source>
</evidence>
<comment type="catalytic activity">
    <reaction evidence="14">
        <text>a ganglioside GM1b (d18:1(4E)) + CMP-N-acetyl-beta-neuraminate = a ganglioside GD1alpha (d18:1(4E)) + CMP + H(+)</text>
        <dbReference type="Rhea" id="RHEA:41968"/>
        <dbReference type="ChEBI" id="CHEBI:15378"/>
        <dbReference type="ChEBI" id="CHEBI:57812"/>
        <dbReference type="ChEBI" id="CHEBI:60377"/>
        <dbReference type="ChEBI" id="CHEBI:78568"/>
        <dbReference type="ChEBI" id="CHEBI:78569"/>
    </reaction>
    <physiologicalReaction direction="left-to-right" evidence="14">
        <dbReference type="Rhea" id="RHEA:41969"/>
    </physiologicalReaction>
</comment>
<evidence type="ECO:0000256" key="9">
    <source>
        <dbReference type="ARBA" id="ARBA00023034"/>
    </source>
</evidence>
<comment type="catalytic activity">
    <reaction evidence="15">
        <text>3-O-[alpha-Neu5Ac-(2-&gt;3)-beta-D-Gal-(1-&gt;3)-alpha-D-GalNAc]-L-Thr-[protein] + CMP-N-acetyl-beta-neuraminate = a 3-O-{alpha-Neu5Ac-(2-&gt;3)-beta-D-Gal-(1-&gt;3)-[alpha-Neu5Ac-(2-&gt;6)]-alpha-D-GalNAc}-L-threonyl-[protein] + CMP + H(+)</text>
        <dbReference type="Rhea" id="RHEA:65284"/>
        <dbReference type="Rhea" id="RHEA-COMP:16762"/>
        <dbReference type="Rhea" id="RHEA-COMP:16763"/>
        <dbReference type="ChEBI" id="CHEBI:15378"/>
        <dbReference type="ChEBI" id="CHEBI:57812"/>
        <dbReference type="ChEBI" id="CHEBI:60377"/>
        <dbReference type="ChEBI" id="CHEBI:156396"/>
        <dbReference type="ChEBI" id="CHEBI:156398"/>
    </reaction>
    <physiologicalReaction direction="left-to-right" evidence="15">
        <dbReference type="Rhea" id="RHEA:65285"/>
    </physiologicalReaction>
</comment>
<evidence type="ECO:0000256" key="11">
    <source>
        <dbReference type="ARBA" id="ARBA00023136"/>
    </source>
</evidence>
<keyword evidence="27" id="KW-1185">Reference proteome</keyword>
<comment type="catalytic activity">
    <reaction evidence="19">
        <text>a ganglioside GD1a (d18:1(4E)) + CMP-N-acetyl-beta-neuraminate = a ganglioside GT1aalpha (d18:1(4E)) + CMP + H(+)</text>
        <dbReference type="Rhea" id="RHEA:41972"/>
        <dbReference type="ChEBI" id="CHEBI:15378"/>
        <dbReference type="ChEBI" id="CHEBI:57812"/>
        <dbReference type="ChEBI" id="CHEBI:60377"/>
        <dbReference type="ChEBI" id="CHEBI:78445"/>
        <dbReference type="ChEBI" id="CHEBI:78571"/>
    </reaction>
    <physiologicalReaction direction="left-to-right" evidence="19">
        <dbReference type="Rhea" id="RHEA:41973"/>
    </physiologicalReaction>
</comment>
<evidence type="ECO:0000256" key="12">
    <source>
        <dbReference type="ARBA" id="ARBA00023157"/>
    </source>
</evidence>
<dbReference type="PANTHER" id="PTHR45906:SF6">
    <property type="entry name" value="ALPHA-N-ACETYLGALACTOSAMINIDE ALPHA-2,6-SIALYLTRANSFERASE 6"/>
    <property type="match status" value="1"/>
</dbReference>
<dbReference type="GO" id="GO:0000139">
    <property type="term" value="C:Golgi membrane"/>
    <property type="evidence" value="ECO:0007669"/>
    <property type="project" value="UniProtKB-SubCell"/>
</dbReference>
<keyword evidence="12" id="KW-1015">Disulfide bond</keyword>
<organism evidence="27 28">
    <name type="scientific">Parambassis ranga</name>
    <name type="common">Indian glassy fish</name>
    <dbReference type="NCBI Taxonomy" id="210632"/>
    <lineage>
        <taxon>Eukaryota</taxon>
        <taxon>Metazoa</taxon>
        <taxon>Chordata</taxon>
        <taxon>Craniata</taxon>
        <taxon>Vertebrata</taxon>
        <taxon>Euteleostomi</taxon>
        <taxon>Actinopterygii</taxon>
        <taxon>Neopterygii</taxon>
        <taxon>Teleostei</taxon>
        <taxon>Neoteleostei</taxon>
        <taxon>Acanthomorphata</taxon>
        <taxon>Ovalentaria</taxon>
        <taxon>Ambassidae</taxon>
        <taxon>Parambassis</taxon>
    </lineage>
</organism>
<gene>
    <name evidence="28" type="primary">st6galnac6</name>
</gene>
<evidence type="ECO:0000256" key="22">
    <source>
        <dbReference type="ARBA" id="ARBA00077208"/>
    </source>
</evidence>
<keyword evidence="5 26" id="KW-0812">Transmembrane</keyword>
<dbReference type="GO" id="GO:0009988">
    <property type="term" value="P:cell-cell recognition"/>
    <property type="evidence" value="ECO:0007669"/>
    <property type="project" value="UniProtKB-ARBA"/>
</dbReference>
<evidence type="ECO:0000256" key="4">
    <source>
        <dbReference type="ARBA" id="ARBA00022679"/>
    </source>
</evidence>
<evidence type="ECO:0000256" key="14">
    <source>
        <dbReference type="ARBA" id="ARBA00043744"/>
    </source>
</evidence>
<keyword evidence="11 26" id="KW-0472">Membrane</keyword>
<keyword evidence="10" id="KW-0443">Lipid metabolism</keyword>
<dbReference type="InterPro" id="IPR038578">
    <property type="entry name" value="GT29-like_sf"/>
</dbReference>
<evidence type="ECO:0000256" key="3">
    <source>
        <dbReference type="ARBA" id="ARBA00022676"/>
    </source>
</evidence>
<evidence type="ECO:0000256" key="8">
    <source>
        <dbReference type="ARBA" id="ARBA00022989"/>
    </source>
</evidence>
<name>A0A6P7JFB1_9TELE</name>
<comment type="similarity">
    <text evidence="2">Belongs to the glycosyltransferase 29 family.</text>
</comment>
<evidence type="ECO:0000256" key="17">
    <source>
        <dbReference type="ARBA" id="ARBA00051590"/>
    </source>
</evidence>
<evidence type="ECO:0000256" key="23">
    <source>
        <dbReference type="ARBA" id="ARBA00080825"/>
    </source>
</evidence>
<evidence type="ECO:0000256" key="26">
    <source>
        <dbReference type="SAM" id="Phobius"/>
    </source>
</evidence>
<dbReference type="GO" id="GO:0001665">
    <property type="term" value="F:alpha-N-acetylgalactosaminide alpha-2,6-sialyltransferase activity"/>
    <property type="evidence" value="ECO:0007669"/>
    <property type="project" value="TreeGrafter"/>
</dbReference>
<evidence type="ECO:0000313" key="28">
    <source>
        <dbReference type="RefSeq" id="XP_028274501.1"/>
    </source>
</evidence>
<keyword evidence="3" id="KW-0328">Glycosyltransferase</keyword>
<dbReference type="CTD" id="30815"/>
<dbReference type="Proteomes" id="UP000515145">
    <property type="component" value="Chromosome 12"/>
</dbReference>
<evidence type="ECO:0000256" key="10">
    <source>
        <dbReference type="ARBA" id="ARBA00023098"/>
    </source>
</evidence>
<evidence type="ECO:0000256" key="6">
    <source>
        <dbReference type="ARBA" id="ARBA00022968"/>
    </source>
</evidence>
<evidence type="ECO:0000256" key="1">
    <source>
        <dbReference type="ARBA" id="ARBA00004323"/>
    </source>
</evidence>
<dbReference type="Pfam" id="PF00777">
    <property type="entry name" value="Glyco_transf_29"/>
    <property type="match status" value="1"/>
</dbReference>
<keyword evidence="8 26" id="KW-1133">Transmembrane helix</keyword>
<dbReference type="GeneID" id="114444238"/>
<feature type="transmembrane region" description="Helical" evidence="26">
    <location>
        <begin position="12"/>
        <end position="29"/>
    </location>
</feature>
<keyword evidence="9" id="KW-0333">Golgi apparatus</keyword>
<reference evidence="28" key="1">
    <citation type="submission" date="2025-08" db="UniProtKB">
        <authorList>
            <consortium name="RefSeq"/>
        </authorList>
    </citation>
    <scope>IDENTIFICATION</scope>
</reference>
<dbReference type="AlphaFoldDB" id="A0A6P7JFB1"/>
<evidence type="ECO:0000256" key="7">
    <source>
        <dbReference type="ARBA" id="ARBA00022981"/>
    </source>
</evidence>
<evidence type="ECO:0000256" key="18">
    <source>
        <dbReference type="ARBA" id="ARBA00051833"/>
    </source>
</evidence>
<dbReference type="FunFam" id="3.90.1480.20:FF:000009">
    <property type="entry name" value="alpha-N-acetylgalactosaminide alpha-2,6-sialyltransferase 6 isoform X2"/>
    <property type="match status" value="1"/>
</dbReference>
<protein>
    <recommendedName>
        <fullName evidence="21">Alpha-N-acetylgalactosaminide alpha-2,6-sialyltransferase 6</fullName>
    </recommendedName>
    <alternativeName>
        <fullName evidence="22">GalNAc alpha-2,6-sialyltransferase VI</fullName>
    </alternativeName>
    <alternativeName>
        <fullName evidence="23">ST6GalNAc VI</fullName>
    </alternativeName>
    <alternativeName>
        <fullName evidence="24">Sialyltransferase 7F</fullName>
    </alternativeName>
</protein>
<comment type="catalytic activity">
    <reaction evidence="16">
        <text>N-acetyl-alpha-neuraminosyl-(2-&gt;3)-beta-D-galactosyl-(1-&gt;3)-N-acetyl-beta-D-glucosaminyl-(1-&gt;3)-beta-D-galactosyl-(1-&gt;4)-beta-D-glucosyl-(1&lt;-&gt;1')-N-acyl-sphing-4-enine + CMP-N-acetyl-beta-neuraminate = N-acetyl-alpha-neuraminosyl-(2-&gt;3)-beta-D-galactosyl-(1-&gt;3)-[N-acetyl-alpha-neuraminosyl-(2-&gt;6)]-N-acetyl-beta-D-glucosaminyl-(1-&gt;3)-beta-D-galactosyl-(1-&gt;4)-beta-D-glucosyl-(1&lt;-&gt;1')-N-acyl-sphing-4-enine + CMP + H(+)</text>
        <dbReference type="Rhea" id="RHEA:47884"/>
        <dbReference type="ChEBI" id="CHEBI:15378"/>
        <dbReference type="ChEBI" id="CHEBI:57812"/>
        <dbReference type="ChEBI" id="CHEBI:60377"/>
        <dbReference type="ChEBI" id="CHEBI:88073"/>
        <dbReference type="ChEBI" id="CHEBI:88079"/>
    </reaction>
    <physiologicalReaction direction="left-to-right" evidence="16">
        <dbReference type="Rhea" id="RHEA:47885"/>
    </physiologicalReaction>
</comment>
<comment type="subcellular location">
    <subcellularLocation>
        <location evidence="1">Golgi apparatus membrane</location>
        <topology evidence="1">Single-pass type II membrane protein</topology>
    </subcellularLocation>
</comment>
<evidence type="ECO:0000256" key="13">
    <source>
        <dbReference type="ARBA" id="ARBA00023180"/>
    </source>
</evidence>
<dbReference type="Gene3D" id="3.90.1480.20">
    <property type="entry name" value="Glycosyl transferase family 29"/>
    <property type="match status" value="1"/>
</dbReference>
<comment type="catalytic activity">
    <reaction evidence="20">
        <text>3-O-[alpha-Neu5Ac-(2-&gt;3)-beta-D-Gal-(1-&gt;3)-alpha-D-GalNAc]-L-Ser-[protein] + CMP-N-acetyl-beta-neuraminate = a 3-O-{alpha-Neu5Ac-(2-&gt;3)-beta-D-Gal-(1-&gt;3)-[alpha-Neu5Ac-(2-&gt;6)]-alpha-D-GalNAc}-L-seryl-[protein] + CMP + H(+)</text>
        <dbReference type="Rhea" id="RHEA:65280"/>
        <dbReference type="Rhea" id="RHEA-COMP:16760"/>
        <dbReference type="Rhea" id="RHEA-COMP:16761"/>
        <dbReference type="ChEBI" id="CHEBI:15378"/>
        <dbReference type="ChEBI" id="CHEBI:57812"/>
        <dbReference type="ChEBI" id="CHEBI:60377"/>
        <dbReference type="ChEBI" id="CHEBI:156395"/>
        <dbReference type="ChEBI" id="CHEBI:156397"/>
    </reaction>
    <physiologicalReaction direction="left-to-right" evidence="20">
        <dbReference type="Rhea" id="RHEA:65281"/>
    </physiologicalReaction>
</comment>
<evidence type="ECO:0000256" key="21">
    <source>
        <dbReference type="ARBA" id="ARBA00074915"/>
    </source>
</evidence>
<evidence type="ECO:0000256" key="2">
    <source>
        <dbReference type="ARBA" id="ARBA00006003"/>
    </source>
</evidence>
<keyword evidence="4" id="KW-0808">Transferase</keyword>
<evidence type="ECO:0000256" key="25">
    <source>
        <dbReference type="PIRSR" id="PIRSR005557-2"/>
    </source>
</evidence>
<sequence>MGLSGKGPQSHRMVIFAAVFILMTLLILYSSNTVNDNVYAPFHVATNHVAKVTDLKKWSGKDGYVPVYGNKNMTLHCHNCALVTSSSHVLGTRAGEEIDHTECVIRMNDAPTLGYGSDVGNRTTLRVVAHSSVFRVVRRPNEFLHHTDSNPVMIFWGPPNKIGKDAKGTLYRLIQRVSMTYSNVSCFSITASKMRRFDSLFHRETGRDRQKSHSWLSTGWFTMVIAIEICDNIKVYGMVPPSYCGRKPATKKMPYHYYKPRGPDECITYIQNESGRRGNHHRFITEKQVFSRWAKQYNITFTHPRW</sequence>
<dbReference type="InParanoid" id="A0A6P7JFB1"/>
<dbReference type="InterPro" id="IPR001675">
    <property type="entry name" value="Glyco_trans_29"/>
</dbReference>
<evidence type="ECO:0000313" key="27">
    <source>
        <dbReference type="Proteomes" id="UP000515145"/>
    </source>
</evidence>
<keyword evidence="7" id="KW-0730">Sialic acid</keyword>
<evidence type="ECO:0000256" key="5">
    <source>
        <dbReference type="ARBA" id="ARBA00022692"/>
    </source>
</evidence>
<dbReference type="PANTHER" id="PTHR45906">
    <property type="entry name" value="ALPHA-N-ACETYL-NEURAMINYL-2,3-BETA-GALACTOSYL-1, 3-N-ACETYL-GALACTOSAMINIDE ALPHA-2,6-SIALYLTRANSFERASE-LIKE"/>
    <property type="match status" value="1"/>
</dbReference>
<evidence type="ECO:0000256" key="16">
    <source>
        <dbReference type="ARBA" id="ARBA00051061"/>
    </source>
</evidence>
<feature type="disulfide bond" evidence="25">
    <location>
        <begin position="80"/>
        <end position="230"/>
    </location>
</feature>
<comment type="catalytic activity">
    <reaction evidence="17">
        <text>a ganglioside GT1b (d18:1(4E)) + CMP-N-acetyl-beta-neuraminate = a ganglioside GQ1balpha (d18:1(4E)) + CMP + H(+)</text>
        <dbReference type="Rhea" id="RHEA:41976"/>
        <dbReference type="ChEBI" id="CHEBI:15378"/>
        <dbReference type="ChEBI" id="CHEBI:57812"/>
        <dbReference type="ChEBI" id="CHEBI:60377"/>
        <dbReference type="ChEBI" id="CHEBI:78452"/>
        <dbReference type="ChEBI" id="CHEBI:78572"/>
    </reaction>
    <physiologicalReaction direction="left-to-right" evidence="17">
        <dbReference type="Rhea" id="RHEA:41977"/>
    </physiologicalReaction>
</comment>
<proteinExistence type="inferred from homology"/>
<dbReference type="RefSeq" id="XP_028274501.1">
    <property type="nucleotide sequence ID" value="XM_028418700.1"/>
</dbReference>
<dbReference type="GO" id="GO:0009311">
    <property type="term" value="P:oligosaccharide metabolic process"/>
    <property type="evidence" value="ECO:0007669"/>
    <property type="project" value="TreeGrafter"/>
</dbReference>
<dbReference type="OrthoDB" id="10264956at2759"/>